<protein>
    <recommendedName>
        <fullName evidence="4">TPR repeat</fullName>
    </recommendedName>
</protein>
<dbReference type="eggNOG" id="COG0790">
    <property type="taxonomic scope" value="Bacteria"/>
</dbReference>
<dbReference type="InterPro" id="IPR006597">
    <property type="entry name" value="Sel1-like"/>
</dbReference>
<dbReference type="SUPFAM" id="SSF81901">
    <property type="entry name" value="HCP-like"/>
    <property type="match status" value="3"/>
</dbReference>
<evidence type="ECO:0008006" key="4">
    <source>
        <dbReference type="Google" id="ProtNLM"/>
    </source>
</evidence>
<keyword evidence="1" id="KW-0732">Signal</keyword>
<evidence type="ECO:0000256" key="1">
    <source>
        <dbReference type="SAM" id="SignalP"/>
    </source>
</evidence>
<dbReference type="PANTHER" id="PTHR11102:SF160">
    <property type="entry name" value="ERAD-ASSOCIATED E3 UBIQUITIN-PROTEIN LIGASE COMPONENT HRD3"/>
    <property type="match status" value="1"/>
</dbReference>
<reference evidence="2 3" key="1">
    <citation type="submission" date="2016-10" db="EMBL/GenBank/DDBJ databases">
        <authorList>
            <person name="de Groot N.N."/>
        </authorList>
    </citation>
    <scope>NUCLEOTIDE SEQUENCE [LARGE SCALE GENOMIC DNA]</scope>
    <source>
        <strain evidence="2 3">ATCC 29281</strain>
    </source>
</reference>
<feature type="signal peptide" evidence="1">
    <location>
        <begin position="1"/>
        <end position="20"/>
    </location>
</feature>
<dbReference type="EMBL" id="FNQS01000011">
    <property type="protein sequence ID" value="SEA91828.1"/>
    <property type="molecule type" value="Genomic_DNA"/>
</dbReference>
<dbReference type="STRING" id="71657.SAMN02982996_02911"/>
<keyword evidence="3" id="KW-1185">Reference proteome</keyword>
<gene>
    <name evidence="2" type="ORF">SAMN02982996_02911</name>
</gene>
<dbReference type="Pfam" id="PF08238">
    <property type="entry name" value="Sel1"/>
    <property type="match status" value="9"/>
</dbReference>
<dbReference type="SMART" id="SM00671">
    <property type="entry name" value="SEL1"/>
    <property type="match status" value="9"/>
</dbReference>
<dbReference type="RefSeq" id="WP_410453044.1">
    <property type="nucleotide sequence ID" value="NZ_JBKGCH010000002.1"/>
</dbReference>
<dbReference type="PANTHER" id="PTHR11102">
    <property type="entry name" value="SEL-1-LIKE PROTEIN"/>
    <property type="match status" value="1"/>
</dbReference>
<feature type="chain" id="PRO_5010558680" description="TPR repeat" evidence="1">
    <location>
        <begin position="21"/>
        <end position="459"/>
    </location>
</feature>
<dbReference type="AlphaFoldDB" id="A0A1H4F4V8"/>
<sequence>MMMRKTAVLLLTAGCLTACGTPVSSLSEQDLTRVASEGNGTAQYQLARRLAAKPDYPAAMRWMQKAAEQGGRLSASSDLRGTAALQVADWYQEGLGEPKNVPLAERWWHKSAYFGNSEANYRLGMQCKLRHQNTLAPECMDAFEAAAGKRHAGAQLAMAEWYAAHADSAKEAIRWFERSAEQGNRDAQYQLALRYEKGLGVTQRSDMAERGYYKAALAGQPQAQYWMAQHTQAPESIEWYRKASEGGEPQAQLWLGMAYLTGDKLPLDKPQGETLLKKAAAGGSAEANYQLGLLSQTADEKVAYLQTASAKSFLKAQYELGLYYQQTGDLVHARIEFGKAAAQGDVLAQLAYGEMLRLGLGGKEDYAEAVKQYRQASSANNRMAQYRMGTMRQEGLGVPRNRIHAYAWFSLAATEGMVNAINARNALEEGMQPDEVKAAQKLAMHWSSGKGMASERDSQ</sequence>
<organism evidence="2 3">
    <name type="scientific">Lonsdalea quercina</name>
    <dbReference type="NCBI Taxonomy" id="71657"/>
    <lineage>
        <taxon>Bacteria</taxon>
        <taxon>Pseudomonadati</taxon>
        <taxon>Pseudomonadota</taxon>
        <taxon>Gammaproteobacteria</taxon>
        <taxon>Enterobacterales</taxon>
        <taxon>Pectobacteriaceae</taxon>
        <taxon>Lonsdalea</taxon>
    </lineage>
</organism>
<name>A0A1H4F4V8_9GAMM</name>
<accession>A0A1H4F4V8</accession>
<evidence type="ECO:0000313" key="3">
    <source>
        <dbReference type="Proteomes" id="UP000187280"/>
    </source>
</evidence>
<dbReference type="InterPro" id="IPR050767">
    <property type="entry name" value="Sel1_AlgK"/>
</dbReference>
<dbReference type="Proteomes" id="UP000187280">
    <property type="component" value="Unassembled WGS sequence"/>
</dbReference>
<dbReference type="InterPro" id="IPR011990">
    <property type="entry name" value="TPR-like_helical_dom_sf"/>
</dbReference>
<proteinExistence type="predicted"/>
<dbReference type="Gene3D" id="1.25.40.10">
    <property type="entry name" value="Tetratricopeptide repeat domain"/>
    <property type="match status" value="4"/>
</dbReference>
<evidence type="ECO:0000313" key="2">
    <source>
        <dbReference type="EMBL" id="SEA91828.1"/>
    </source>
</evidence>